<evidence type="ECO:0000259" key="2">
    <source>
        <dbReference type="Pfam" id="PF15542"/>
    </source>
</evidence>
<dbReference type="Proteomes" id="UP000603940">
    <property type="component" value="Unassembled WGS sequence"/>
</dbReference>
<protein>
    <recommendedName>
        <fullName evidence="2">Bacterial toxin 50 domain-containing protein</fullName>
    </recommendedName>
</protein>
<dbReference type="InterPro" id="IPR029100">
    <property type="entry name" value="Ntox50"/>
</dbReference>
<evidence type="ECO:0000256" key="1">
    <source>
        <dbReference type="SAM" id="MobiDB-lite"/>
    </source>
</evidence>
<gene>
    <name evidence="3" type="ORF">IBL25_05115</name>
</gene>
<accession>A0ABR7R3M5</accession>
<reference evidence="3 4" key="1">
    <citation type="journal article" date="2009" name="Int. J. Syst. Evol. Microbiol.">
        <title>Transfer of Teichococcus ludipueritiae and Muricoccus roseus to the genus Roseomonas, as Roseomonas ludipueritiae comb. nov. and Roseomonas rosea comb. nov., respectively, and emended description of the genus Roseomonas.</title>
        <authorList>
            <person name="Sanchez-Porro C."/>
            <person name="Gallego V."/>
            <person name="Busse H.J."/>
            <person name="Kampfer P."/>
            <person name="Ventosa A."/>
        </authorList>
    </citation>
    <scope>NUCLEOTIDE SEQUENCE [LARGE SCALE GENOMIC DNA]</scope>
    <source>
        <strain evidence="3 4">DSM 14915</strain>
    </source>
</reference>
<sequence length="89" mass="9582">MPGTQIDPRRGTLYADPDALIKEFAGKGRVVTGSKPGGGGTRESSDTGSRIMDVYRHKDGREALTTRGMIHYSSRGAHIVPARPSGWVE</sequence>
<dbReference type="RefSeq" id="WP_187777478.1">
    <property type="nucleotide sequence ID" value="NZ_JACTUZ010000011.1"/>
</dbReference>
<feature type="region of interest" description="Disordered" evidence="1">
    <location>
        <begin position="28"/>
        <end position="50"/>
    </location>
</feature>
<proteinExistence type="predicted"/>
<keyword evidence="4" id="KW-1185">Reference proteome</keyword>
<organism evidence="3 4">
    <name type="scientific">Pseudoroseomonas ludipueritiae</name>
    <dbReference type="NCBI Taxonomy" id="198093"/>
    <lineage>
        <taxon>Bacteria</taxon>
        <taxon>Pseudomonadati</taxon>
        <taxon>Pseudomonadota</taxon>
        <taxon>Alphaproteobacteria</taxon>
        <taxon>Acetobacterales</taxon>
        <taxon>Acetobacteraceae</taxon>
        <taxon>Pseudoroseomonas</taxon>
    </lineage>
</organism>
<name>A0ABR7R3M5_9PROT</name>
<evidence type="ECO:0000313" key="3">
    <source>
        <dbReference type="EMBL" id="MBC9176318.1"/>
    </source>
</evidence>
<feature type="domain" description="Bacterial toxin 50" evidence="2">
    <location>
        <begin position="13"/>
        <end position="81"/>
    </location>
</feature>
<dbReference type="Pfam" id="PF15542">
    <property type="entry name" value="Ntox50"/>
    <property type="match status" value="1"/>
</dbReference>
<dbReference type="EMBL" id="JACTUZ010000011">
    <property type="protein sequence ID" value="MBC9176318.1"/>
    <property type="molecule type" value="Genomic_DNA"/>
</dbReference>
<comment type="caution">
    <text evidence="3">The sequence shown here is derived from an EMBL/GenBank/DDBJ whole genome shotgun (WGS) entry which is preliminary data.</text>
</comment>
<evidence type="ECO:0000313" key="4">
    <source>
        <dbReference type="Proteomes" id="UP000603940"/>
    </source>
</evidence>